<feature type="domain" description="Gram-positive cocci surface proteins LPxTG" evidence="8">
    <location>
        <begin position="1674"/>
        <end position="1708"/>
    </location>
</feature>
<dbReference type="Gene3D" id="2.60.40.10">
    <property type="entry name" value="Immunoglobulins"/>
    <property type="match status" value="7"/>
</dbReference>
<dbReference type="Pfam" id="PF00746">
    <property type="entry name" value="Gram_pos_anchor"/>
    <property type="match status" value="1"/>
</dbReference>
<dbReference type="EMBL" id="AJAT01000015">
    <property type="protein sequence ID" value="EOL43930.1"/>
    <property type="molecule type" value="Genomic_DNA"/>
</dbReference>
<evidence type="ECO:0000256" key="6">
    <source>
        <dbReference type="SAM" id="MobiDB-lite"/>
    </source>
</evidence>
<dbReference type="InterPro" id="IPR041171">
    <property type="entry name" value="SDR_Ig"/>
</dbReference>
<keyword evidence="2" id="KW-0134">Cell wall</keyword>
<dbReference type="PANTHER" id="PTHR36108:SF13">
    <property type="entry name" value="COLOSSIN-B-RELATED"/>
    <property type="match status" value="1"/>
</dbReference>
<keyword evidence="5" id="KW-0572">Peptidoglycan-anchor</keyword>
<evidence type="ECO:0000259" key="8">
    <source>
        <dbReference type="PROSITE" id="PS50847"/>
    </source>
</evidence>
<dbReference type="eggNOG" id="COG4932">
    <property type="taxonomic scope" value="Bacteria"/>
</dbReference>
<comment type="similarity">
    <text evidence="1">Belongs to the serine-aspartate repeat-containing protein (SDr) family.</text>
</comment>
<dbReference type="Pfam" id="PF17802">
    <property type="entry name" value="SpaA"/>
    <property type="match status" value="7"/>
</dbReference>
<keyword evidence="10" id="KW-1185">Reference proteome</keyword>
<dbReference type="Pfam" id="PF17961">
    <property type="entry name" value="Big_8"/>
    <property type="match status" value="1"/>
</dbReference>
<evidence type="ECO:0000313" key="10">
    <source>
        <dbReference type="Proteomes" id="UP000013785"/>
    </source>
</evidence>
<keyword evidence="3" id="KW-0964">Secreted</keyword>
<dbReference type="PROSITE" id="PS50847">
    <property type="entry name" value="GRAM_POS_ANCHORING"/>
    <property type="match status" value="1"/>
</dbReference>
<dbReference type="OrthoDB" id="1744455at2"/>
<keyword evidence="7" id="KW-1133">Transmembrane helix</keyword>
<feature type="transmembrane region" description="Helical" evidence="7">
    <location>
        <begin position="1684"/>
        <end position="1703"/>
    </location>
</feature>
<dbReference type="NCBIfam" id="TIGR01167">
    <property type="entry name" value="LPXTG_anchor"/>
    <property type="match status" value="1"/>
</dbReference>
<dbReference type="Proteomes" id="UP000013785">
    <property type="component" value="Unassembled WGS sequence"/>
</dbReference>
<feature type="compositionally biased region" description="Basic and acidic residues" evidence="6">
    <location>
        <begin position="60"/>
        <end position="90"/>
    </location>
</feature>
<dbReference type="HOGENOM" id="CLU_000297_3_1_9"/>
<feature type="compositionally biased region" description="Polar residues" evidence="6">
    <location>
        <begin position="35"/>
        <end position="46"/>
    </location>
</feature>
<dbReference type="InterPro" id="IPR008966">
    <property type="entry name" value="Adhesion_dom_sf"/>
</dbReference>
<evidence type="ECO:0000256" key="4">
    <source>
        <dbReference type="ARBA" id="ARBA00022729"/>
    </source>
</evidence>
<keyword evidence="7" id="KW-0812">Transmembrane</keyword>
<evidence type="ECO:0000256" key="7">
    <source>
        <dbReference type="SAM" id="Phobius"/>
    </source>
</evidence>
<accession>R3WQ25</accession>
<dbReference type="InterPro" id="IPR041033">
    <property type="entry name" value="SpaA_PFL_dom_1"/>
</dbReference>
<comment type="caution">
    <text evidence="9">The sequence shown here is derived from an EMBL/GenBank/DDBJ whole genome shotgun (WGS) entry which is preliminary data.</text>
</comment>
<dbReference type="InterPro" id="IPR013783">
    <property type="entry name" value="Ig-like_fold"/>
</dbReference>
<dbReference type="PANTHER" id="PTHR36108">
    <property type="entry name" value="COLOSSIN-B-RELATED"/>
    <property type="match status" value="1"/>
</dbReference>
<dbReference type="RefSeq" id="WP_010768574.1">
    <property type="nucleotide sequence ID" value="NZ_ASWE01000002.1"/>
</dbReference>
<protein>
    <submittedName>
        <fullName evidence="9">LPXTG-domain-containing protein cell wall anchor domain</fullName>
    </submittedName>
</protein>
<dbReference type="STRING" id="154621.RV11_GL001054"/>
<organism evidence="9 10">
    <name type="scientific">Enterococcus phoeniculicola ATCC BAA-412</name>
    <dbReference type="NCBI Taxonomy" id="1158610"/>
    <lineage>
        <taxon>Bacteria</taxon>
        <taxon>Bacillati</taxon>
        <taxon>Bacillota</taxon>
        <taxon>Bacilli</taxon>
        <taxon>Lactobacillales</taxon>
        <taxon>Enterococcaceae</taxon>
        <taxon>Enterococcus</taxon>
    </lineage>
</organism>
<evidence type="ECO:0000313" key="9">
    <source>
        <dbReference type="EMBL" id="EOL43930.1"/>
    </source>
</evidence>
<keyword evidence="7" id="KW-0472">Membrane</keyword>
<dbReference type="PATRIC" id="fig|1158610.3.peg.1905"/>
<proteinExistence type="inferred from homology"/>
<keyword evidence="4" id="KW-0732">Signal</keyword>
<name>R3WQ25_9ENTE</name>
<evidence type="ECO:0000256" key="2">
    <source>
        <dbReference type="ARBA" id="ARBA00022512"/>
    </source>
</evidence>
<dbReference type="SUPFAM" id="SSF49401">
    <property type="entry name" value="Bacterial adhesins"/>
    <property type="match status" value="5"/>
</dbReference>
<evidence type="ECO:0000256" key="3">
    <source>
        <dbReference type="ARBA" id="ARBA00022525"/>
    </source>
</evidence>
<gene>
    <name evidence="9" type="ORF">UC3_01912</name>
</gene>
<dbReference type="Gene3D" id="2.60.40.740">
    <property type="match status" value="4"/>
</dbReference>
<feature type="region of interest" description="Disordered" evidence="6">
    <location>
        <begin position="35"/>
        <end position="116"/>
    </location>
</feature>
<dbReference type="InterPro" id="IPR019931">
    <property type="entry name" value="LPXTG_anchor"/>
</dbReference>
<sequence>MKKKLIGIWLVSLLFLQILSPLIGYAQELKTVQSDVESVTETTQSSVDKETTDSSIRVQESTESKEKEVPASSEEKKEEQPISEEKKDEQQTSSAPEASDKTKPEINEQSPSNKTRAAIADNLFTSAKLYKINGDEVQPSDTLPNMSGIKLSMKFSFSNKNYQAGDTFTTQLPAQIAIAKDLSGDFSPMTSAKWAINAATKELTITFLEDNVTAEEYDLTLTTSVEKVTTISEEYQTITFNTAPTKTVYHLEMTSSLDKGLSRTSITMNSLNPRSAQILSSFNLDRTNNENRMFRVEAYNGTSKIIYDSVHVYTTDVDFNGVFVGKKTLLTEGTDYEIVYKNSETTSAAAEITLTKSVGKKAIYIESTVSGINGTNYIDEAVSGLEYNYFYGYSYTYENNASISSSYNSKTFATIFPLAAKGKINKETGMVDWEIQYNFNEQPQTPASKLLTDLTDQGVEFVEGSLSVEKIGFNYLNGNSYDTVQQGDGSSELSVTADSSGSLEIHPAGNTNQAYLIKYSTKIVDPTERVIKNKVTDGRISKEAQVSLIPNLLSKESGTIDVFNRTMEWKITINAEKYKMKQPVVHDYFIDAVKDFTSLSVVKKISDTETEPLVENVDYKVTQFDETGSPVGASPNVNGAPDSFNGGVRIDFLGEYAQLEDTLVITIKTKLETSDQKTEIKNKATLNYGDTPGVIEYEAKGIFTDPYYTGGTKLVRTGTSDNQYIYQDWLVLVNSKGTKFDMTTMEDTLPSGVELVPGSLRFEEVTSEDMLTNIQNYLRYDYNLLPEGADAYPTKIDTSNNKVNLEFGNLKSKRVYVKYKTRMKKDWYIYQRLDNTATITYGTQAPVDYKASIYVANSEVALQKSVLKDTEKENVANWKVQTKNISSILPVENPVITDTLNQGTTNGAYDPTSFVVTDLGTGEKISTDHYRLSITGNTFKVTFQDYKATTNIQVAYNTISEFPGLVKNTSVVDSTSYGALSSYYRQATASVNLSFTSGSGSGVVKTADVSVIKVDDSDETIYLAGATFEILKSDGTETGLKADTDASGKASFSGLPLGDYLLKETKAPNGYEINPDYKDGKAFTLTESMDPIKVKNKKTIPNSIELTKTDEKTGDPLKGAVFQLEKSDGTIVSTNHETDSAGILKVEGLSIGDYQFVETKAPASYKLDKTPVKFSITEKQGQAISLEMTNTLTTGSVILTKVDESSNKGLKGAQFKLLDSENNTIKSDLETDDSGKINVSELAPGDYQFIETKAPQDYILDATPIDFTIAKGQTEAINVIKTNKLFTNSVVLTKTDESSGEKLKGAVFQLVDNKGTVIHSSIETDGFGQLAVQNLTPGEYAFIETKAPAGYVLNNEPVKFTVKMNQEEAVSVEKTNKKLLGKISLTKVDAQTDEVLSGARFDLKTKDGKLVLEDLVTDQSGKISIDTLAPGDYQFVEKEAPTGYVLDNQPVAFTVKSAADSIDLKKTNQREEGSVLLEKIDEQTHSTLAGAEFELKTADGETVIDGMTTDDYGRLAVNELEPGEYQLIETNAPAGYELDATPIRFSIEKNQTEALFLQKTNKQLKDAVLLNKVDKQTNERLEGAVFELRDEAGKVVTKQTTDSAGTILVENLAPGAYQFIETKAPAGYKLDSTPIEINVSENQHQLVTVTKVNEQENKKKKNETKAVKKNHTYLPKTGENHTSLLLILSGGIIVLLAGSYMLARKRRR</sequence>
<evidence type="ECO:0000256" key="1">
    <source>
        <dbReference type="ARBA" id="ARBA00007257"/>
    </source>
</evidence>
<reference evidence="9 10" key="1">
    <citation type="submission" date="2013-02" db="EMBL/GenBank/DDBJ databases">
        <title>The Genome Sequence of Enterococcus phoeniculicola BAA-412.</title>
        <authorList>
            <consortium name="The Broad Institute Genome Sequencing Platform"/>
            <consortium name="The Broad Institute Genome Sequencing Center for Infectious Disease"/>
            <person name="Earl A.M."/>
            <person name="Gilmore M.S."/>
            <person name="Lebreton F."/>
            <person name="Walker B."/>
            <person name="Young S.K."/>
            <person name="Zeng Q."/>
            <person name="Gargeya S."/>
            <person name="Fitzgerald M."/>
            <person name="Haas B."/>
            <person name="Abouelleil A."/>
            <person name="Alvarado L."/>
            <person name="Arachchi H.M."/>
            <person name="Berlin A.M."/>
            <person name="Chapman S.B."/>
            <person name="Dewar J."/>
            <person name="Goldberg J."/>
            <person name="Griggs A."/>
            <person name="Gujja S."/>
            <person name="Hansen M."/>
            <person name="Howarth C."/>
            <person name="Imamovic A."/>
            <person name="Larimer J."/>
            <person name="McCowan C."/>
            <person name="Murphy C."/>
            <person name="Neiman D."/>
            <person name="Pearson M."/>
            <person name="Priest M."/>
            <person name="Roberts A."/>
            <person name="Saif S."/>
            <person name="Shea T."/>
            <person name="Sisk P."/>
            <person name="Sykes S."/>
            <person name="Wortman J."/>
            <person name="Nusbaum C."/>
            <person name="Birren B."/>
        </authorList>
    </citation>
    <scope>NUCLEOTIDE SEQUENCE [LARGE SCALE GENOMIC DNA]</scope>
    <source>
        <strain evidence="9 10">ATCC BAA-412</strain>
    </source>
</reference>
<dbReference type="SUPFAM" id="SSF49478">
    <property type="entry name" value="Cna protein B-type domain"/>
    <property type="match status" value="7"/>
</dbReference>
<evidence type="ECO:0000256" key="5">
    <source>
        <dbReference type="ARBA" id="ARBA00023088"/>
    </source>
</evidence>